<dbReference type="HOGENOM" id="CLU_2682752_0_0_9"/>
<feature type="region of interest" description="Disordered" evidence="1">
    <location>
        <begin position="46"/>
        <end position="74"/>
    </location>
</feature>
<organism evidence="2 3">
    <name type="scientific">Heliobacterium modesticaldum (strain ATCC 51547 / Ice1)</name>
    <dbReference type="NCBI Taxonomy" id="498761"/>
    <lineage>
        <taxon>Bacteria</taxon>
        <taxon>Bacillati</taxon>
        <taxon>Bacillota</taxon>
        <taxon>Clostridia</taxon>
        <taxon>Eubacteriales</taxon>
        <taxon>Heliobacteriaceae</taxon>
        <taxon>Heliomicrobium</taxon>
    </lineage>
</organism>
<accession>B0TC98</accession>
<dbReference type="AlphaFoldDB" id="B0TC98"/>
<keyword evidence="3" id="KW-1185">Reference proteome</keyword>
<reference evidence="2 3" key="1">
    <citation type="journal article" date="2008" name="J. Bacteriol.">
        <title>The genome of Heliobacterium modesticaldum, a phototrophic representative of the Firmicutes containing the simplest photosynthetic apparatus.</title>
        <authorList>
            <person name="Sattley W.M."/>
            <person name="Madigan M.T."/>
            <person name="Swingley W.D."/>
            <person name="Cheung P.C."/>
            <person name="Clocksin K.M."/>
            <person name="Conrad A.L."/>
            <person name="Dejesa L.C."/>
            <person name="Honchak B.M."/>
            <person name="Jung D.O."/>
            <person name="Karbach L.E."/>
            <person name="Kurdoglu A."/>
            <person name="Lahiri S."/>
            <person name="Mastrian S.D."/>
            <person name="Page L.E."/>
            <person name="Taylor H.L."/>
            <person name="Wang Z.T."/>
            <person name="Raymond J."/>
            <person name="Chen M."/>
            <person name="Blankenship R.E."/>
            <person name="Touchman J.W."/>
        </authorList>
    </citation>
    <scope>NUCLEOTIDE SEQUENCE [LARGE SCALE GENOMIC DNA]</scope>
    <source>
        <strain evidence="3">ATCC 51547 / Ice1</strain>
    </source>
</reference>
<sequence>MYCPAFGSQSRLPDDWGELLPYGGASLLKEDLRLKKTDLALYGFYEGEGGSRSRSGNMSKNTFARHGIKPKKEG</sequence>
<dbReference type="EMBL" id="CP000930">
    <property type="protein sequence ID" value="ABZ83997.1"/>
    <property type="molecule type" value="Genomic_DNA"/>
</dbReference>
<evidence type="ECO:0000313" key="3">
    <source>
        <dbReference type="Proteomes" id="UP000008550"/>
    </source>
</evidence>
<evidence type="ECO:0000313" key="2">
    <source>
        <dbReference type="EMBL" id="ABZ83997.1"/>
    </source>
</evidence>
<protein>
    <submittedName>
        <fullName evidence="2">Uncharacterized protein</fullName>
    </submittedName>
</protein>
<name>B0TC98_HELMI</name>
<proteinExistence type="predicted"/>
<evidence type="ECO:0000256" key="1">
    <source>
        <dbReference type="SAM" id="MobiDB-lite"/>
    </source>
</evidence>
<dbReference type="STRING" id="498761.HM1_1420"/>
<dbReference type="KEGG" id="hmo:HM1_1420"/>
<gene>
    <name evidence="2" type="ORF">HM1_1420</name>
</gene>
<dbReference type="Proteomes" id="UP000008550">
    <property type="component" value="Chromosome"/>
</dbReference>